<evidence type="ECO:0000256" key="1">
    <source>
        <dbReference type="SAM" id="MobiDB-lite"/>
    </source>
</evidence>
<feature type="region of interest" description="Disordered" evidence="1">
    <location>
        <begin position="106"/>
        <end position="145"/>
    </location>
</feature>
<evidence type="ECO:0000313" key="3">
    <source>
        <dbReference type="Proteomes" id="UP001221757"/>
    </source>
</evidence>
<protein>
    <submittedName>
        <fullName evidence="2">Uncharacterized protein</fullName>
    </submittedName>
</protein>
<evidence type="ECO:0000313" key="2">
    <source>
        <dbReference type="EMBL" id="KAJ7692111.1"/>
    </source>
</evidence>
<feature type="compositionally biased region" description="Low complexity" evidence="1">
    <location>
        <begin position="14"/>
        <end position="25"/>
    </location>
</feature>
<sequence length="145" mass="14769">MSTEPSTDSYATTSFSSHFSSQSQSEGPHAPQNSVAMPSAAVTGSAVLNLSDPKDLFPADTPVAFIRMQSQHSASAHRVVSGPMRAVASATSSSACCDAVMIPGHPAPPAAPRVRSAPPARAPSQAPAQTHSAAHLVLSGLEGRQ</sequence>
<organism evidence="2 3">
    <name type="scientific">Mycena rosella</name>
    <name type="common">Pink bonnet</name>
    <name type="synonym">Agaricus rosellus</name>
    <dbReference type="NCBI Taxonomy" id="1033263"/>
    <lineage>
        <taxon>Eukaryota</taxon>
        <taxon>Fungi</taxon>
        <taxon>Dikarya</taxon>
        <taxon>Basidiomycota</taxon>
        <taxon>Agaricomycotina</taxon>
        <taxon>Agaricomycetes</taxon>
        <taxon>Agaricomycetidae</taxon>
        <taxon>Agaricales</taxon>
        <taxon>Marasmiineae</taxon>
        <taxon>Mycenaceae</taxon>
        <taxon>Mycena</taxon>
    </lineage>
</organism>
<feature type="compositionally biased region" description="Polar residues" evidence="1">
    <location>
        <begin position="1"/>
        <end position="13"/>
    </location>
</feature>
<comment type="caution">
    <text evidence="2">The sequence shown here is derived from an EMBL/GenBank/DDBJ whole genome shotgun (WGS) entry which is preliminary data.</text>
</comment>
<accession>A0AAD7DHW3</accession>
<dbReference type="AlphaFoldDB" id="A0AAD7DHW3"/>
<proteinExistence type="predicted"/>
<feature type="compositionally biased region" description="Low complexity" evidence="1">
    <location>
        <begin position="112"/>
        <end position="129"/>
    </location>
</feature>
<dbReference type="Proteomes" id="UP001221757">
    <property type="component" value="Unassembled WGS sequence"/>
</dbReference>
<reference evidence="2" key="1">
    <citation type="submission" date="2023-03" db="EMBL/GenBank/DDBJ databases">
        <title>Massive genome expansion in bonnet fungi (Mycena s.s.) driven by repeated elements and novel gene families across ecological guilds.</title>
        <authorList>
            <consortium name="Lawrence Berkeley National Laboratory"/>
            <person name="Harder C.B."/>
            <person name="Miyauchi S."/>
            <person name="Viragh M."/>
            <person name="Kuo A."/>
            <person name="Thoen E."/>
            <person name="Andreopoulos B."/>
            <person name="Lu D."/>
            <person name="Skrede I."/>
            <person name="Drula E."/>
            <person name="Henrissat B."/>
            <person name="Morin E."/>
            <person name="Kohler A."/>
            <person name="Barry K."/>
            <person name="LaButti K."/>
            <person name="Morin E."/>
            <person name="Salamov A."/>
            <person name="Lipzen A."/>
            <person name="Mereny Z."/>
            <person name="Hegedus B."/>
            <person name="Baldrian P."/>
            <person name="Stursova M."/>
            <person name="Weitz H."/>
            <person name="Taylor A."/>
            <person name="Grigoriev I.V."/>
            <person name="Nagy L.G."/>
            <person name="Martin F."/>
            <person name="Kauserud H."/>
        </authorList>
    </citation>
    <scope>NUCLEOTIDE SEQUENCE</scope>
    <source>
        <strain evidence="2">CBHHK067</strain>
    </source>
</reference>
<feature type="region of interest" description="Disordered" evidence="1">
    <location>
        <begin position="1"/>
        <end position="38"/>
    </location>
</feature>
<dbReference type="EMBL" id="JARKIE010000054">
    <property type="protein sequence ID" value="KAJ7692111.1"/>
    <property type="molecule type" value="Genomic_DNA"/>
</dbReference>
<name>A0AAD7DHW3_MYCRO</name>
<gene>
    <name evidence="2" type="ORF">B0H17DRAFT_1200691</name>
</gene>
<keyword evidence="3" id="KW-1185">Reference proteome</keyword>